<dbReference type="InterPro" id="IPR036259">
    <property type="entry name" value="MFS_trans_sf"/>
</dbReference>
<keyword evidence="2 6" id="KW-0812">Transmembrane</keyword>
<evidence type="ECO:0000256" key="4">
    <source>
        <dbReference type="ARBA" id="ARBA00023136"/>
    </source>
</evidence>
<evidence type="ECO:0000256" key="6">
    <source>
        <dbReference type="SAM" id="Phobius"/>
    </source>
</evidence>
<dbReference type="PANTHER" id="PTHR48021">
    <property type="match status" value="1"/>
</dbReference>
<evidence type="ECO:0000259" key="7">
    <source>
        <dbReference type="PROSITE" id="PS50850"/>
    </source>
</evidence>
<dbReference type="GeneID" id="113521112"/>
<dbReference type="InterPro" id="IPR005829">
    <property type="entry name" value="Sugar_transporter_CS"/>
</dbReference>
<dbReference type="InterPro" id="IPR003663">
    <property type="entry name" value="Sugar/inositol_transpt"/>
</dbReference>
<name>A0ABM3MP35_GALME</name>
<feature type="domain" description="Major facilitator superfamily (MFS) profile" evidence="7">
    <location>
        <begin position="19"/>
        <end position="463"/>
    </location>
</feature>
<protein>
    <submittedName>
        <fullName evidence="9">Facilitated trehalose transporter Tret1-like</fullName>
    </submittedName>
</protein>
<feature type="transmembrane region" description="Helical" evidence="6">
    <location>
        <begin position="338"/>
        <end position="360"/>
    </location>
</feature>
<feature type="transmembrane region" description="Helical" evidence="6">
    <location>
        <begin position="408"/>
        <end position="435"/>
    </location>
</feature>
<feature type="transmembrane region" description="Helical" evidence="6">
    <location>
        <begin position="441"/>
        <end position="459"/>
    </location>
</feature>
<evidence type="ECO:0000313" key="9">
    <source>
        <dbReference type="RefSeq" id="XP_052753142.1"/>
    </source>
</evidence>
<evidence type="ECO:0000256" key="3">
    <source>
        <dbReference type="ARBA" id="ARBA00022989"/>
    </source>
</evidence>
<dbReference type="RefSeq" id="XP_052753142.1">
    <property type="nucleotide sequence ID" value="XM_052897182.1"/>
</dbReference>
<proteinExistence type="predicted"/>
<evidence type="ECO:0000313" key="8">
    <source>
        <dbReference type="Proteomes" id="UP001652740"/>
    </source>
</evidence>
<dbReference type="PRINTS" id="PR00171">
    <property type="entry name" value="SUGRTRNSPORT"/>
</dbReference>
<dbReference type="Gene3D" id="1.20.1250.20">
    <property type="entry name" value="MFS general substrate transporter like domains"/>
    <property type="match status" value="1"/>
</dbReference>
<feature type="transmembrane region" description="Helical" evidence="6">
    <location>
        <begin position="175"/>
        <end position="193"/>
    </location>
</feature>
<feature type="transmembrane region" description="Helical" evidence="6">
    <location>
        <begin position="372"/>
        <end position="396"/>
    </location>
</feature>
<feature type="transmembrane region" description="Helical" evidence="6">
    <location>
        <begin position="62"/>
        <end position="85"/>
    </location>
</feature>
<gene>
    <name evidence="9" type="primary">LOC113521112</name>
</gene>
<keyword evidence="8" id="KW-1185">Reference proteome</keyword>
<dbReference type="Proteomes" id="UP001652740">
    <property type="component" value="Unplaced"/>
</dbReference>
<keyword evidence="5" id="KW-0325">Glycoprotein</keyword>
<dbReference type="InterPro" id="IPR005828">
    <property type="entry name" value="MFS_sugar_transport-like"/>
</dbReference>
<organism evidence="8 9">
    <name type="scientific">Galleria mellonella</name>
    <name type="common">Greater wax moth</name>
    <dbReference type="NCBI Taxonomy" id="7137"/>
    <lineage>
        <taxon>Eukaryota</taxon>
        <taxon>Metazoa</taxon>
        <taxon>Ecdysozoa</taxon>
        <taxon>Arthropoda</taxon>
        <taxon>Hexapoda</taxon>
        <taxon>Insecta</taxon>
        <taxon>Pterygota</taxon>
        <taxon>Neoptera</taxon>
        <taxon>Endopterygota</taxon>
        <taxon>Lepidoptera</taxon>
        <taxon>Glossata</taxon>
        <taxon>Ditrysia</taxon>
        <taxon>Pyraloidea</taxon>
        <taxon>Pyralidae</taxon>
        <taxon>Galleriinae</taxon>
        <taxon>Galleria</taxon>
    </lineage>
</organism>
<sequence>MEGDSPKNKESSVPFLRQCFLTASVCINIMGHGCVIGFSAILIPSLRKPDSYIHATPSQESWIASVIGFALIFGNIIITGITGIIGRKKSHLLSTFPLLAGWFLIVLVSSVNGLILARLLQGISMGILGPLGSIIIAEMTDPKNRGGFLTCVSLSLSVGVLFCHVLGTFYTWQQCAVMCSFITFIGLVMIIYTPESPPWLISKGRYTEATEVFYWMRGRGDQQEYELENMIIAQKMARKASYAEENLPLKTKVKYYFVYLRRCFRKPEFYKPIFIMMVMYSMFQLAGLNVISSYAMDIIKEVVGPDANVKLLMIALDIERLACNVIAVFVMRTFNRRTVLFTSGSICVLSYISKGTYVYAKQHNLLPFENQWLPITLIAVYMFSITIGLSSVPFAISGEIFPLEYRGVAGGLSVISLSLNFFVAVKCFPLLTNALGLPLTYYFYGAMVFICLLYLYFTLPETKDRTLQEIEDSLRGIGPSDHKYTEPLNKDGRNGMRRCSSHIIY</sequence>
<dbReference type="InterPro" id="IPR020846">
    <property type="entry name" value="MFS_dom"/>
</dbReference>
<dbReference type="InterPro" id="IPR050549">
    <property type="entry name" value="MFS_Trehalose_Transporter"/>
</dbReference>
<feature type="transmembrane region" description="Helical" evidence="6">
    <location>
        <begin position="269"/>
        <end position="291"/>
    </location>
</feature>
<feature type="transmembrane region" description="Helical" evidence="6">
    <location>
        <begin position="92"/>
        <end position="109"/>
    </location>
</feature>
<dbReference type="Pfam" id="PF00083">
    <property type="entry name" value="Sugar_tr"/>
    <property type="match status" value="1"/>
</dbReference>
<feature type="transmembrane region" description="Helical" evidence="6">
    <location>
        <begin position="148"/>
        <end position="169"/>
    </location>
</feature>
<keyword evidence="4 6" id="KW-0472">Membrane</keyword>
<feature type="transmembrane region" description="Helical" evidence="6">
    <location>
        <begin position="20"/>
        <end position="42"/>
    </location>
</feature>
<keyword evidence="3 6" id="KW-1133">Transmembrane helix</keyword>
<dbReference type="PROSITE" id="PS50850">
    <property type="entry name" value="MFS"/>
    <property type="match status" value="1"/>
</dbReference>
<dbReference type="SUPFAM" id="SSF103473">
    <property type="entry name" value="MFS general substrate transporter"/>
    <property type="match status" value="1"/>
</dbReference>
<dbReference type="PANTHER" id="PTHR48021:SF68">
    <property type="entry name" value="MAJOR FACILITATOR SUPERFAMILY (MFS) PROFILE DOMAIN-CONTAINING PROTEIN"/>
    <property type="match status" value="1"/>
</dbReference>
<evidence type="ECO:0000256" key="2">
    <source>
        <dbReference type="ARBA" id="ARBA00022692"/>
    </source>
</evidence>
<comment type="subcellular location">
    <subcellularLocation>
        <location evidence="1">Membrane</location>
        <topology evidence="1">Multi-pass membrane protein</topology>
    </subcellularLocation>
</comment>
<dbReference type="PROSITE" id="PS00217">
    <property type="entry name" value="SUGAR_TRANSPORT_2"/>
    <property type="match status" value="1"/>
</dbReference>
<accession>A0ABM3MP35</accession>
<evidence type="ECO:0000256" key="5">
    <source>
        <dbReference type="ARBA" id="ARBA00023180"/>
    </source>
</evidence>
<reference evidence="9" key="1">
    <citation type="submission" date="2025-08" db="UniProtKB">
        <authorList>
            <consortium name="RefSeq"/>
        </authorList>
    </citation>
    <scope>IDENTIFICATION</scope>
    <source>
        <tissue evidence="9">Whole larvae</tissue>
    </source>
</reference>
<evidence type="ECO:0000256" key="1">
    <source>
        <dbReference type="ARBA" id="ARBA00004141"/>
    </source>
</evidence>